<dbReference type="PANTHER" id="PTHR30231">
    <property type="entry name" value="DNA POLYMERASE III SUBUNIT EPSILON"/>
    <property type="match status" value="1"/>
</dbReference>
<dbReference type="EMBL" id="BLAM01000210">
    <property type="protein sequence ID" value="GET07172.1"/>
    <property type="molecule type" value="Genomic_DNA"/>
</dbReference>
<keyword evidence="2" id="KW-0378">Hydrolase</keyword>
<dbReference type="GO" id="GO:0008408">
    <property type="term" value="F:3'-5' exonuclease activity"/>
    <property type="evidence" value="ECO:0007669"/>
    <property type="project" value="TreeGrafter"/>
</dbReference>
<keyword evidence="1" id="KW-0540">Nuclease</keyword>
<reference evidence="5" key="1">
    <citation type="submission" date="2019-10" db="EMBL/GenBank/DDBJ databases">
        <title>Lactobacillus agilis SY212 Whole Genome Sequencing Project.</title>
        <authorList>
            <person name="Suzuki S."/>
            <person name="Endo A."/>
            <person name="Maeno S."/>
            <person name="Shiwa Y."/>
            <person name="Matsutani M."/>
            <person name="Kajikawa A."/>
        </authorList>
    </citation>
    <scope>NUCLEOTIDE SEQUENCE</scope>
    <source>
        <strain evidence="5">SY212</strain>
    </source>
</reference>
<dbReference type="InterPro" id="IPR036397">
    <property type="entry name" value="RNaseH_sf"/>
</dbReference>
<feature type="domain" description="Exonuclease" evidence="4">
    <location>
        <begin position="78"/>
        <end position="252"/>
    </location>
</feature>
<evidence type="ECO:0000256" key="1">
    <source>
        <dbReference type="ARBA" id="ARBA00022722"/>
    </source>
</evidence>
<comment type="caution">
    <text evidence="5">The sequence shown here is derived from an EMBL/GenBank/DDBJ whole genome shotgun (WGS) entry which is preliminary data.</text>
</comment>
<keyword evidence="3" id="KW-0269">Exonuclease</keyword>
<dbReference type="GO" id="GO:0003676">
    <property type="term" value="F:nucleic acid binding"/>
    <property type="evidence" value="ECO:0007669"/>
    <property type="project" value="InterPro"/>
</dbReference>
<name>A0A6F9XPK0_9LACO</name>
<accession>A0A6F9XPK0</accession>
<dbReference type="Proteomes" id="UP000494265">
    <property type="component" value="Unassembled WGS sequence"/>
</dbReference>
<dbReference type="GO" id="GO:0005829">
    <property type="term" value="C:cytosol"/>
    <property type="evidence" value="ECO:0007669"/>
    <property type="project" value="TreeGrafter"/>
</dbReference>
<dbReference type="Gene3D" id="3.30.420.10">
    <property type="entry name" value="Ribonuclease H-like superfamily/Ribonuclease H"/>
    <property type="match status" value="1"/>
</dbReference>
<dbReference type="PANTHER" id="PTHR30231:SF4">
    <property type="entry name" value="PROTEIN NEN2"/>
    <property type="match status" value="1"/>
</dbReference>
<evidence type="ECO:0000259" key="4">
    <source>
        <dbReference type="SMART" id="SM00479"/>
    </source>
</evidence>
<dbReference type="RefSeq" id="WP_172585290.1">
    <property type="nucleotide sequence ID" value="NZ_BLAM01000210.1"/>
</dbReference>
<dbReference type="Pfam" id="PF00929">
    <property type="entry name" value="RNase_T"/>
    <property type="match status" value="1"/>
</dbReference>
<proteinExistence type="predicted"/>
<dbReference type="CDD" id="cd06127">
    <property type="entry name" value="DEDDh"/>
    <property type="match status" value="1"/>
</dbReference>
<evidence type="ECO:0000256" key="3">
    <source>
        <dbReference type="ARBA" id="ARBA00022839"/>
    </source>
</evidence>
<dbReference type="InterPro" id="IPR012337">
    <property type="entry name" value="RNaseH-like_sf"/>
</dbReference>
<dbReference type="SMART" id="SM00479">
    <property type="entry name" value="EXOIII"/>
    <property type="match status" value="1"/>
</dbReference>
<evidence type="ECO:0000256" key="2">
    <source>
        <dbReference type="ARBA" id="ARBA00022801"/>
    </source>
</evidence>
<dbReference type="InterPro" id="IPR013520">
    <property type="entry name" value="Ribonucl_H"/>
</dbReference>
<organism evidence="5">
    <name type="scientific">Ligilactobacillus agilis</name>
    <dbReference type="NCBI Taxonomy" id="1601"/>
    <lineage>
        <taxon>Bacteria</taxon>
        <taxon>Bacillati</taxon>
        <taxon>Bacillota</taxon>
        <taxon>Bacilli</taxon>
        <taxon>Lactobacillales</taxon>
        <taxon>Lactobacillaceae</taxon>
        <taxon>Ligilactobacillus</taxon>
    </lineage>
</organism>
<evidence type="ECO:0000313" key="5">
    <source>
        <dbReference type="EMBL" id="GET07172.1"/>
    </source>
</evidence>
<sequence>MYLIRKQMQPIKIVKNIHHVIKLLPNISDSELQTMSVEKLTAQDNNTWNITNQNILNLAQLQQTVNKIEQLALNTQNNAIAIDIETTGFDPKTDEIVQIAIVDEHAQPLFNSLIRPTHATSNTEALKVHGLTPSLLQNQPTLQDVAGQIQTILNQHPIEIGYNQINFDNKFLENAGFKLPQKQIDVMLLYSEYKAVPNNYPEGYNKTPYKWFKLTQCADDFDYPGKYQAHDSLNDAKATMYCFKELWKYQNLL</sequence>
<dbReference type="AlphaFoldDB" id="A0A6F9XPK0"/>
<dbReference type="SUPFAM" id="SSF53098">
    <property type="entry name" value="Ribonuclease H-like"/>
    <property type="match status" value="1"/>
</dbReference>
<protein>
    <recommendedName>
        <fullName evidence="4">Exonuclease domain-containing protein</fullName>
    </recommendedName>
</protein>
<gene>
    <name evidence="5" type="ORF">SY212_22020</name>
</gene>